<dbReference type="EMBL" id="JADFTS010000007">
    <property type="protein sequence ID" value="KAF9597886.1"/>
    <property type="molecule type" value="Genomic_DNA"/>
</dbReference>
<gene>
    <name evidence="1" type="ORF">IFM89_022247</name>
</gene>
<organism evidence="1 2">
    <name type="scientific">Coptis chinensis</name>
    <dbReference type="NCBI Taxonomy" id="261450"/>
    <lineage>
        <taxon>Eukaryota</taxon>
        <taxon>Viridiplantae</taxon>
        <taxon>Streptophyta</taxon>
        <taxon>Embryophyta</taxon>
        <taxon>Tracheophyta</taxon>
        <taxon>Spermatophyta</taxon>
        <taxon>Magnoliopsida</taxon>
        <taxon>Ranunculales</taxon>
        <taxon>Ranunculaceae</taxon>
        <taxon>Coptidoideae</taxon>
        <taxon>Coptis</taxon>
    </lineage>
</organism>
<accession>A0A835HDJ5</accession>
<proteinExistence type="predicted"/>
<name>A0A835HDJ5_9MAGN</name>
<evidence type="ECO:0000313" key="1">
    <source>
        <dbReference type="EMBL" id="KAF9597886.1"/>
    </source>
</evidence>
<dbReference type="Proteomes" id="UP000631114">
    <property type="component" value="Unassembled WGS sequence"/>
</dbReference>
<protein>
    <submittedName>
        <fullName evidence="1">Uncharacterized protein</fullName>
    </submittedName>
</protein>
<comment type="caution">
    <text evidence="1">The sequence shown here is derived from an EMBL/GenBank/DDBJ whole genome shotgun (WGS) entry which is preliminary data.</text>
</comment>
<sequence length="187" mass="20914">MKVHKALKEIPGTLTNKTLMVVDDANYFAIMSDKLLLMLIFCYDRLLLMLGTTEIRKTPVIVSNPSLKSSRILTKLVEASGFGGLLLILGTTKIRKTPMIISNPSLKSSRILTKRVGVSGFGGRLLFQLQYKPNLSNVRNLIDPIKTCRYSSNEAMVVLNVRYDASYYRSTMEEAAKAIMRKDGQCC</sequence>
<keyword evidence="2" id="KW-1185">Reference proteome</keyword>
<reference evidence="1 2" key="1">
    <citation type="submission" date="2020-10" db="EMBL/GenBank/DDBJ databases">
        <title>The Coptis chinensis genome and diversification of protoberbering-type alkaloids.</title>
        <authorList>
            <person name="Wang B."/>
            <person name="Shu S."/>
            <person name="Song C."/>
            <person name="Liu Y."/>
        </authorList>
    </citation>
    <scope>NUCLEOTIDE SEQUENCE [LARGE SCALE GENOMIC DNA]</scope>
    <source>
        <strain evidence="1">HL-2020</strain>
        <tissue evidence="1">Leaf</tissue>
    </source>
</reference>
<dbReference type="AlphaFoldDB" id="A0A835HDJ5"/>
<evidence type="ECO:0000313" key="2">
    <source>
        <dbReference type="Proteomes" id="UP000631114"/>
    </source>
</evidence>